<feature type="domain" description="N-(5'phosphoribosyl) anthranilate isomerase (PRAI)" evidence="18">
    <location>
        <begin position="258"/>
        <end position="458"/>
    </location>
</feature>
<dbReference type="GO" id="GO:0000162">
    <property type="term" value="P:L-tryptophan biosynthetic process"/>
    <property type="evidence" value="ECO:0007669"/>
    <property type="project" value="UniProtKB-UniRule"/>
</dbReference>
<comment type="similarity">
    <text evidence="15">Belongs to the TrpC family.</text>
</comment>
<evidence type="ECO:0000256" key="12">
    <source>
        <dbReference type="ARBA" id="ARBA00023239"/>
    </source>
</evidence>
<evidence type="ECO:0000256" key="2">
    <source>
        <dbReference type="ARBA" id="ARBA00001633"/>
    </source>
</evidence>
<comment type="function">
    <text evidence="14">Bifunctional enzyme that catalyzes two sequential steps of tryptophan biosynthetic pathway. The first reaction is catalyzed by the isomerase, coded by the TrpF domain; the second reaction is catalyzed by the synthase, coded by the TrpC domain.</text>
</comment>
<evidence type="ECO:0000256" key="5">
    <source>
        <dbReference type="ARBA" id="ARBA00007902"/>
    </source>
</evidence>
<comment type="pathway">
    <text evidence="4 15">Amino-acid biosynthesis; L-tryptophan biosynthesis; L-tryptophan from chorismate: step 4/5.</text>
</comment>
<keyword evidence="12 15" id="KW-0456">Lyase</keyword>
<sequence>MSENVLQRIVADKAQQNAELAARYPIASYKDQLQPSDRSLYDALSRPEAGFILECKKASPSKGLIRPDFNPVTLARAYQPYAAAISVLTEPDYFQGSLDYLTAVRASVHQPVLCKDFFVDEEQVYRARYFGADAVLLMLSVLDDARYQRLAKIADALNMDILTEVASEQEMQRAASLGASIIGINHRDLTNLTINPERSAELAPLAPANALLIAESGFSSHQDIRHVAPHVNGFLVGSALSAQNDVDAACRSLIFGDNKVCGLTRAEDALNAAAAGARYGGLIFAERSPRCVDTAQARQVMAATQDLRYVGVFSDQPLNEVAQTALDLQLYAVQLHGHEDIDYISQLRQKLKLAGAEHIQLWQAIRVDSAADLNHLPHADRIDRLVLDNGNGGTGKTFDWSALEQLGPGQRQRCLLAGGISPDNVAGALVCGVAGVDSSSKLEVQAGVKDAARIHQLFSEIRRYGRFASSEHHNDTLFTRTQEAV</sequence>
<evidence type="ECO:0000256" key="14">
    <source>
        <dbReference type="ARBA" id="ARBA00025592"/>
    </source>
</evidence>
<dbReference type="RefSeq" id="WP_133540101.1">
    <property type="nucleotide sequence ID" value="NZ_SNXI01000012.1"/>
</dbReference>
<protein>
    <recommendedName>
        <fullName evidence="15 16">Multifunctional fusion protein</fullName>
    </recommendedName>
    <domain>
        <recommendedName>
            <fullName evidence="15">Indole-3-glycerol phosphate synthase</fullName>
            <shortName evidence="15">IGPS</shortName>
            <ecNumber evidence="15">4.1.1.48</ecNumber>
        </recommendedName>
    </domain>
    <domain>
        <recommendedName>
            <fullName evidence="16">N-(5'-phosphoribosyl)anthranilate isomerase</fullName>
            <shortName evidence="16">PRAI</shortName>
            <ecNumber evidence="16">5.3.1.24</ecNumber>
        </recommendedName>
    </domain>
</protein>
<keyword evidence="10 15" id="KW-0057">Aromatic amino acid biosynthesis</keyword>
<dbReference type="HAMAP" id="MF_00134_B">
    <property type="entry name" value="IGPS_B"/>
    <property type="match status" value="1"/>
</dbReference>
<dbReference type="HAMAP" id="MF_00135">
    <property type="entry name" value="PRAI"/>
    <property type="match status" value="1"/>
</dbReference>
<dbReference type="CDD" id="cd00331">
    <property type="entry name" value="IGPS"/>
    <property type="match status" value="1"/>
</dbReference>
<evidence type="ECO:0000256" key="9">
    <source>
        <dbReference type="ARBA" id="ARBA00022822"/>
    </source>
</evidence>
<dbReference type="SUPFAM" id="SSF51366">
    <property type="entry name" value="Ribulose-phoshate binding barrel"/>
    <property type="match status" value="2"/>
</dbReference>
<dbReference type="InterPro" id="IPR001240">
    <property type="entry name" value="PRAI_dom"/>
</dbReference>
<comment type="catalytic activity">
    <reaction evidence="1 16">
        <text>N-(5-phospho-beta-D-ribosyl)anthranilate = 1-(2-carboxyphenylamino)-1-deoxy-D-ribulose 5-phosphate</text>
        <dbReference type="Rhea" id="RHEA:21540"/>
        <dbReference type="ChEBI" id="CHEBI:18277"/>
        <dbReference type="ChEBI" id="CHEBI:58613"/>
        <dbReference type="EC" id="5.3.1.24"/>
    </reaction>
</comment>
<dbReference type="NCBIfam" id="NF006945">
    <property type="entry name" value="PRK09427.1"/>
    <property type="match status" value="1"/>
</dbReference>
<dbReference type="FunFam" id="3.20.20.70:FF:000024">
    <property type="entry name" value="Indole-3-glycerol phosphate synthase"/>
    <property type="match status" value="1"/>
</dbReference>
<keyword evidence="9 15" id="KW-0822">Tryptophan biosynthesis</keyword>
<dbReference type="AlphaFoldDB" id="A0A4R6P2D1"/>
<name>A0A4R6P2D1_9GAMM</name>
<evidence type="ECO:0000256" key="15">
    <source>
        <dbReference type="HAMAP-Rule" id="MF_00134"/>
    </source>
</evidence>
<keyword evidence="20" id="KW-1185">Reference proteome</keyword>
<evidence type="ECO:0000256" key="1">
    <source>
        <dbReference type="ARBA" id="ARBA00001164"/>
    </source>
</evidence>
<reference evidence="19 20" key="1">
    <citation type="submission" date="2019-03" db="EMBL/GenBank/DDBJ databases">
        <title>Freshwater and sediment microbial communities from various areas in North America, analyzing microbe dynamics in response to fracking.</title>
        <authorList>
            <person name="Lamendella R."/>
        </authorList>
    </citation>
    <scope>NUCLEOTIDE SEQUENCE [LARGE SCALE GENOMIC DNA]</scope>
    <source>
        <strain evidence="19 20">18_TX</strain>
    </source>
</reference>
<dbReference type="GO" id="GO:0004640">
    <property type="term" value="F:phosphoribosylanthranilate isomerase activity"/>
    <property type="evidence" value="ECO:0007669"/>
    <property type="project" value="UniProtKB-UniRule"/>
</dbReference>
<dbReference type="InterPro" id="IPR001468">
    <property type="entry name" value="Indole-3-GlycerolPSynthase_CS"/>
</dbReference>
<evidence type="ECO:0000256" key="3">
    <source>
        <dbReference type="ARBA" id="ARBA00004664"/>
    </source>
</evidence>
<dbReference type="Proteomes" id="UP000295531">
    <property type="component" value="Unassembled WGS sequence"/>
</dbReference>
<dbReference type="InterPro" id="IPR013798">
    <property type="entry name" value="Indole-3-glycerol_P_synth_dom"/>
</dbReference>
<comment type="similarity">
    <text evidence="6">In the C-terminal section; belongs to the TrpF family.</text>
</comment>
<feature type="domain" description="Indole-3-glycerol phosphate synthase" evidence="17">
    <location>
        <begin position="6"/>
        <end position="253"/>
    </location>
</feature>
<accession>A0A4R6P2D1</accession>
<comment type="caution">
    <text evidence="19">The sequence shown here is derived from an EMBL/GenBank/DDBJ whole genome shotgun (WGS) entry which is preliminary data.</text>
</comment>
<comment type="pathway">
    <text evidence="3 16">Amino-acid biosynthesis; L-tryptophan biosynthesis; L-tryptophan from chorismate: step 3/5.</text>
</comment>
<evidence type="ECO:0000259" key="17">
    <source>
        <dbReference type="Pfam" id="PF00218"/>
    </source>
</evidence>
<dbReference type="Pfam" id="PF00697">
    <property type="entry name" value="PRAI"/>
    <property type="match status" value="1"/>
</dbReference>
<dbReference type="EMBL" id="SNXI01000012">
    <property type="protein sequence ID" value="TDP31651.1"/>
    <property type="molecule type" value="Genomic_DNA"/>
</dbReference>
<evidence type="ECO:0000256" key="4">
    <source>
        <dbReference type="ARBA" id="ARBA00004696"/>
    </source>
</evidence>
<keyword evidence="13" id="KW-0511">Multifunctional enzyme</keyword>
<evidence type="ECO:0000256" key="13">
    <source>
        <dbReference type="ARBA" id="ARBA00023268"/>
    </source>
</evidence>
<evidence type="ECO:0000256" key="8">
    <source>
        <dbReference type="ARBA" id="ARBA00022793"/>
    </source>
</evidence>
<proteinExistence type="inferred from homology"/>
<evidence type="ECO:0000256" key="16">
    <source>
        <dbReference type="HAMAP-Rule" id="MF_00135"/>
    </source>
</evidence>
<evidence type="ECO:0000256" key="7">
    <source>
        <dbReference type="ARBA" id="ARBA00022605"/>
    </source>
</evidence>
<evidence type="ECO:0000259" key="18">
    <source>
        <dbReference type="Pfam" id="PF00697"/>
    </source>
</evidence>
<dbReference type="PANTHER" id="PTHR22854:SF2">
    <property type="entry name" value="INDOLE-3-GLYCEROL-PHOSPHATE SYNTHASE"/>
    <property type="match status" value="1"/>
</dbReference>
<dbReference type="UniPathway" id="UPA00035">
    <property type="reaction ID" value="UER00042"/>
</dbReference>
<evidence type="ECO:0000313" key="20">
    <source>
        <dbReference type="Proteomes" id="UP000295531"/>
    </source>
</evidence>
<dbReference type="CDD" id="cd00405">
    <property type="entry name" value="PRAI"/>
    <property type="match status" value="1"/>
</dbReference>
<dbReference type="Gene3D" id="3.20.20.70">
    <property type="entry name" value="Aldolase class I"/>
    <property type="match status" value="2"/>
</dbReference>
<dbReference type="EC" id="5.3.1.24" evidence="16"/>
<comment type="similarity">
    <text evidence="5">In the N-terminal section; belongs to the TrpC family.</text>
</comment>
<comment type="similarity">
    <text evidence="16">Belongs to the TrpF family.</text>
</comment>
<keyword evidence="8 15" id="KW-0210">Decarboxylase</keyword>
<dbReference type="InterPro" id="IPR013785">
    <property type="entry name" value="Aldolase_TIM"/>
</dbReference>
<keyword evidence="11 16" id="KW-0413">Isomerase</keyword>
<comment type="catalytic activity">
    <reaction evidence="2 15">
        <text>1-(2-carboxyphenylamino)-1-deoxy-D-ribulose 5-phosphate + H(+) = (1S,2R)-1-C-(indol-3-yl)glycerol 3-phosphate + CO2 + H2O</text>
        <dbReference type="Rhea" id="RHEA:23476"/>
        <dbReference type="ChEBI" id="CHEBI:15377"/>
        <dbReference type="ChEBI" id="CHEBI:15378"/>
        <dbReference type="ChEBI" id="CHEBI:16526"/>
        <dbReference type="ChEBI" id="CHEBI:58613"/>
        <dbReference type="ChEBI" id="CHEBI:58866"/>
        <dbReference type="EC" id="4.1.1.48"/>
    </reaction>
</comment>
<gene>
    <name evidence="15" type="primary">trpC</name>
    <name evidence="16" type="synonym">trpF</name>
    <name evidence="19" type="ORF">DEU29_11252</name>
</gene>
<evidence type="ECO:0000256" key="11">
    <source>
        <dbReference type="ARBA" id="ARBA00023235"/>
    </source>
</evidence>
<dbReference type="PROSITE" id="PS00614">
    <property type="entry name" value="IGPS"/>
    <property type="match status" value="1"/>
</dbReference>
<dbReference type="PANTHER" id="PTHR22854">
    <property type="entry name" value="TRYPTOPHAN BIOSYNTHESIS PROTEIN"/>
    <property type="match status" value="1"/>
</dbReference>
<organism evidence="19 20">
    <name type="scientific">Idiomarina aquatica</name>
    <dbReference type="NCBI Taxonomy" id="1327752"/>
    <lineage>
        <taxon>Bacteria</taxon>
        <taxon>Pseudomonadati</taxon>
        <taxon>Pseudomonadota</taxon>
        <taxon>Gammaproteobacteria</taxon>
        <taxon>Alteromonadales</taxon>
        <taxon>Idiomarinaceae</taxon>
        <taxon>Idiomarina</taxon>
    </lineage>
</organism>
<dbReference type="Pfam" id="PF00218">
    <property type="entry name" value="IGPS"/>
    <property type="match status" value="1"/>
</dbReference>
<dbReference type="InterPro" id="IPR045186">
    <property type="entry name" value="Indole-3-glycerol_P_synth"/>
</dbReference>
<dbReference type="EC" id="4.1.1.48" evidence="15"/>
<evidence type="ECO:0000256" key="6">
    <source>
        <dbReference type="ARBA" id="ARBA00009847"/>
    </source>
</evidence>
<evidence type="ECO:0000256" key="10">
    <source>
        <dbReference type="ARBA" id="ARBA00023141"/>
    </source>
</evidence>
<keyword evidence="7 15" id="KW-0028">Amino-acid biosynthesis</keyword>
<dbReference type="InterPro" id="IPR011060">
    <property type="entry name" value="RibuloseP-bd_barrel"/>
</dbReference>
<dbReference type="OrthoDB" id="9804217at2"/>
<evidence type="ECO:0000313" key="19">
    <source>
        <dbReference type="EMBL" id="TDP31651.1"/>
    </source>
</evidence>
<dbReference type="GO" id="GO:0004425">
    <property type="term" value="F:indole-3-glycerol-phosphate synthase activity"/>
    <property type="evidence" value="ECO:0007669"/>
    <property type="project" value="UniProtKB-UniRule"/>
</dbReference>